<dbReference type="InterPro" id="IPR036779">
    <property type="entry name" value="LysM_dom_sf"/>
</dbReference>
<dbReference type="EMBL" id="UOFX01000029">
    <property type="protein sequence ID" value="VAX07743.1"/>
    <property type="molecule type" value="Genomic_DNA"/>
</dbReference>
<dbReference type="SMART" id="SM00257">
    <property type="entry name" value="LysM"/>
    <property type="match status" value="1"/>
</dbReference>
<dbReference type="InterPro" id="IPR018392">
    <property type="entry name" value="LysM"/>
</dbReference>
<dbReference type="PANTHER" id="PTHR21666">
    <property type="entry name" value="PEPTIDASE-RELATED"/>
    <property type="match status" value="1"/>
</dbReference>
<gene>
    <name evidence="4" type="ORF">MNBD_GAMMA26-842</name>
</gene>
<accession>A0A3B1B784</accession>
<dbReference type="PANTHER" id="PTHR21666:SF263">
    <property type="entry name" value="MUREIN HYDROLASE ACTIVATOR NLPD"/>
    <property type="match status" value="1"/>
</dbReference>
<dbReference type="Pfam" id="PF01551">
    <property type="entry name" value="Peptidase_M23"/>
    <property type="match status" value="1"/>
</dbReference>
<dbReference type="InterPro" id="IPR016047">
    <property type="entry name" value="M23ase_b-sheet_dom"/>
</dbReference>
<dbReference type="Gene3D" id="3.10.350.10">
    <property type="entry name" value="LysM domain"/>
    <property type="match status" value="1"/>
</dbReference>
<sequence length="258" mass="27905">MASILSACGSPGGAPVVNKSISTAKSNKNVPSGSTIVRKGDTLYAIAWKVGLDFQKLAEWNKIRSPYTIYTGQRLRLTSPPVSRKVFKQHRHQEPAKTQPNAQKHKTAASKSSTASKNAAKPTNQQSNLGATRVLRWAWPTDGRIVQGYSGRDPTRKGVKISGRPGQPVRAAEAGKVVYSGSGLIGYGNLVIIKHSRDYLSAYGYNKKLLIAEGDDVSKGGLIAEMGLALDGKPVLHFEIRRKGKPVNPKALLPKQRK</sequence>
<evidence type="ECO:0000259" key="3">
    <source>
        <dbReference type="PROSITE" id="PS51782"/>
    </source>
</evidence>
<dbReference type="CDD" id="cd12797">
    <property type="entry name" value="M23_peptidase"/>
    <property type="match status" value="1"/>
</dbReference>
<feature type="domain" description="LysM" evidence="3">
    <location>
        <begin position="33"/>
        <end position="77"/>
    </location>
</feature>
<feature type="compositionally biased region" description="Low complexity" evidence="2">
    <location>
        <begin position="109"/>
        <end position="121"/>
    </location>
</feature>
<reference evidence="4" key="1">
    <citation type="submission" date="2018-06" db="EMBL/GenBank/DDBJ databases">
        <authorList>
            <person name="Zhirakovskaya E."/>
        </authorList>
    </citation>
    <scope>NUCLEOTIDE SEQUENCE</scope>
</reference>
<dbReference type="SUPFAM" id="SSF51261">
    <property type="entry name" value="Duplicated hybrid motif"/>
    <property type="match status" value="1"/>
</dbReference>
<feature type="region of interest" description="Disordered" evidence="2">
    <location>
        <begin position="84"/>
        <end position="127"/>
    </location>
</feature>
<keyword evidence="4" id="KW-0378">Hydrolase</keyword>
<organism evidence="4">
    <name type="scientific">hydrothermal vent metagenome</name>
    <dbReference type="NCBI Taxonomy" id="652676"/>
    <lineage>
        <taxon>unclassified sequences</taxon>
        <taxon>metagenomes</taxon>
        <taxon>ecological metagenomes</taxon>
    </lineage>
</organism>
<dbReference type="CDD" id="cd00118">
    <property type="entry name" value="LysM"/>
    <property type="match status" value="1"/>
</dbReference>
<dbReference type="GO" id="GO:0004222">
    <property type="term" value="F:metalloendopeptidase activity"/>
    <property type="evidence" value="ECO:0007669"/>
    <property type="project" value="TreeGrafter"/>
</dbReference>
<dbReference type="PROSITE" id="PS51782">
    <property type="entry name" value="LYSM"/>
    <property type="match status" value="1"/>
</dbReference>
<feature type="region of interest" description="Disordered" evidence="2">
    <location>
        <begin position="146"/>
        <end position="167"/>
    </location>
</feature>
<proteinExistence type="inferred from homology"/>
<dbReference type="InterPro" id="IPR011055">
    <property type="entry name" value="Dup_hybrid_motif"/>
</dbReference>
<dbReference type="Gene3D" id="2.70.70.10">
    <property type="entry name" value="Glucose Permease (Domain IIA)"/>
    <property type="match status" value="1"/>
</dbReference>
<evidence type="ECO:0000313" key="4">
    <source>
        <dbReference type="EMBL" id="VAX07743.1"/>
    </source>
</evidence>
<protein>
    <submittedName>
        <fullName evidence="4">Murein hydrolase activator NlpD</fullName>
    </submittedName>
</protein>
<dbReference type="AlphaFoldDB" id="A0A3B1B784"/>
<name>A0A3B1B784_9ZZZZ</name>
<comment type="similarity">
    <text evidence="1">Belongs to the E.coli NlpD/Haemophilus LppB family.</text>
</comment>
<dbReference type="GO" id="GO:0009279">
    <property type="term" value="C:cell outer membrane"/>
    <property type="evidence" value="ECO:0007669"/>
    <property type="project" value="TreeGrafter"/>
</dbReference>
<evidence type="ECO:0000256" key="2">
    <source>
        <dbReference type="SAM" id="MobiDB-lite"/>
    </source>
</evidence>
<dbReference type="InterPro" id="IPR050570">
    <property type="entry name" value="Cell_wall_metabolism_enzyme"/>
</dbReference>
<dbReference type="GO" id="GO:0032153">
    <property type="term" value="C:cell division site"/>
    <property type="evidence" value="ECO:0007669"/>
    <property type="project" value="TreeGrafter"/>
</dbReference>
<dbReference type="Pfam" id="PF01476">
    <property type="entry name" value="LysM"/>
    <property type="match status" value="1"/>
</dbReference>
<evidence type="ECO:0000256" key="1">
    <source>
        <dbReference type="ARBA" id="ARBA00038420"/>
    </source>
</evidence>